<accession>A0ABU2LV61</accession>
<name>A0ABU2LV61_9ACTN</name>
<organism evidence="2 3">
    <name type="scientific">Streptomyces millisiae</name>
    <dbReference type="NCBI Taxonomy" id="3075542"/>
    <lineage>
        <taxon>Bacteria</taxon>
        <taxon>Bacillati</taxon>
        <taxon>Actinomycetota</taxon>
        <taxon>Actinomycetes</taxon>
        <taxon>Kitasatosporales</taxon>
        <taxon>Streptomycetaceae</taxon>
        <taxon>Streptomyces</taxon>
    </lineage>
</organism>
<feature type="compositionally biased region" description="Basic and acidic residues" evidence="1">
    <location>
        <begin position="251"/>
        <end position="266"/>
    </location>
</feature>
<dbReference type="Gene3D" id="3.40.50.300">
    <property type="entry name" value="P-loop containing nucleotide triphosphate hydrolases"/>
    <property type="match status" value="1"/>
</dbReference>
<keyword evidence="3" id="KW-1185">Reference proteome</keyword>
<dbReference type="SUPFAM" id="SSF52540">
    <property type="entry name" value="P-loop containing nucleoside triphosphate hydrolases"/>
    <property type="match status" value="1"/>
</dbReference>
<protein>
    <recommendedName>
        <fullName evidence="4">Chromosome partitioning protein</fullName>
    </recommendedName>
</protein>
<feature type="region of interest" description="Disordered" evidence="1">
    <location>
        <begin position="245"/>
        <end position="274"/>
    </location>
</feature>
<evidence type="ECO:0000313" key="3">
    <source>
        <dbReference type="Proteomes" id="UP001183420"/>
    </source>
</evidence>
<comment type="caution">
    <text evidence="2">The sequence shown here is derived from an EMBL/GenBank/DDBJ whole genome shotgun (WGS) entry which is preliminary data.</text>
</comment>
<proteinExistence type="predicted"/>
<dbReference type="Proteomes" id="UP001183420">
    <property type="component" value="Unassembled WGS sequence"/>
</dbReference>
<evidence type="ECO:0000256" key="1">
    <source>
        <dbReference type="SAM" id="MobiDB-lite"/>
    </source>
</evidence>
<dbReference type="RefSeq" id="WP_311601668.1">
    <property type="nucleotide sequence ID" value="NZ_JAVREM010000040.1"/>
</dbReference>
<dbReference type="InterPro" id="IPR027417">
    <property type="entry name" value="P-loop_NTPase"/>
</dbReference>
<gene>
    <name evidence="2" type="ORF">RNC47_24280</name>
</gene>
<dbReference type="EMBL" id="JAVREM010000040">
    <property type="protein sequence ID" value="MDT0321451.1"/>
    <property type="molecule type" value="Genomic_DNA"/>
</dbReference>
<evidence type="ECO:0000313" key="2">
    <source>
        <dbReference type="EMBL" id="MDT0321451.1"/>
    </source>
</evidence>
<evidence type="ECO:0008006" key="4">
    <source>
        <dbReference type="Google" id="ProtNLM"/>
    </source>
</evidence>
<reference evidence="3" key="1">
    <citation type="submission" date="2023-07" db="EMBL/GenBank/DDBJ databases">
        <title>30 novel species of actinomycetes from the DSMZ collection.</title>
        <authorList>
            <person name="Nouioui I."/>
        </authorList>
    </citation>
    <scope>NUCLEOTIDE SEQUENCE [LARGE SCALE GENOMIC DNA]</scope>
    <source>
        <strain evidence="3">DSM 44918</strain>
    </source>
</reference>
<sequence>MTVIALCSLKGSPGVTTTAVALAATWPTAGHPVVIECDPAGGDLLARYRLDLYPGLVTLAAATRRYGTDPGLIWHHTQRLPGGLPVVPGPPGADQARVSLAELVQAELALKRAAMRPGTVVLADCGRVEPGSPTLPLIRAADILLLVAGTGDDALAHLAVSMHQAGVWSTRPRLLLVGEGYPTDEIAQALGTAELGVGISGRLPYDPAGAAMFGGHPAPRATPARSRLGQAAAQLAARVARDALVTGGPRGHPEASRAAAHNDERAAQPTDFSEFTVPSTYRILQ</sequence>